<organism evidence="3 4">
    <name type="scientific">Lujinxingia litoralis</name>
    <dbReference type="NCBI Taxonomy" id="2211119"/>
    <lineage>
        <taxon>Bacteria</taxon>
        <taxon>Deltaproteobacteria</taxon>
        <taxon>Bradymonadales</taxon>
        <taxon>Lujinxingiaceae</taxon>
        <taxon>Lujinxingia</taxon>
    </lineage>
</organism>
<evidence type="ECO:0000313" key="4">
    <source>
        <dbReference type="Proteomes" id="UP000249169"/>
    </source>
</evidence>
<feature type="region of interest" description="Disordered" evidence="1">
    <location>
        <begin position="69"/>
        <end position="88"/>
    </location>
</feature>
<keyword evidence="2" id="KW-0732">Signal</keyword>
<protein>
    <submittedName>
        <fullName evidence="3">Uncharacterized protein</fullName>
    </submittedName>
</protein>
<dbReference type="Proteomes" id="UP000249169">
    <property type="component" value="Unassembled WGS sequence"/>
</dbReference>
<evidence type="ECO:0000313" key="3">
    <source>
        <dbReference type="EMBL" id="RAL21799.1"/>
    </source>
</evidence>
<gene>
    <name evidence="3" type="ORF">DL240_13180</name>
</gene>
<proteinExistence type="predicted"/>
<sequence>MLKHLLVLGVFCVLVFGAFTALAFVFSPDNSPPVDHENDLVRTRNDQRIVYYGRAGYYGVGRPGLHRSGRLGSVGNRSFRGGGLHGGK</sequence>
<feature type="chain" id="PRO_5016305591" evidence="2">
    <location>
        <begin position="24"/>
        <end position="88"/>
    </location>
</feature>
<name>A0A328C4X6_9DELT</name>
<accession>A0A328C4X6</accession>
<evidence type="ECO:0000256" key="2">
    <source>
        <dbReference type="SAM" id="SignalP"/>
    </source>
</evidence>
<reference evidence="3 4" key="1">
    <citation type="submission" date="2018-05" db="EMBL/GenBank/DDBJ databases">
        <title>Lujinxingia marina gen. nov. sp. nov., a new facultative anaerobic member of the class Deltaproteobacteria, and proposal of Lujinxingaceae fam. nov.</title>
        <authorList>
            <person name="Li C.-M."/>
        </authorList>
    </citation>
    <scope>NUCLEOTIDE SEQUENCE [LARGE SCALE GENOMIC DNA]</scope>
    <source>
        <strain evidence="3 4">B210</strain>
    </source>
</reference>
<evidence type="ECO:0000256" key="1">
    <source>
        <dbReference type="SAM" id="MobiDB-lite"/>
    </source>
</evidence>
<dbReference type="EMBL" id="QHKO01000005">
    <property type="protein sequence ID" value="RAL21799.1"/>
    <property type="molecule type" value="Genomic_DNA"/>
</dbReference>
<keyword evidence="4" id="KW-1185">Reference proteome</keyword>
<dbReference type="OrthoDB" id="5524880at2"/>
<dbReference type="AlphaFoldDB" id="A0A328C4X6"/>
<comment type="caution">
    <text evidence="3">The sequence shown here is derived from an EMBL/GenBank/DDBJ whole genome shotgun (WGS) entry which is preliminary data.</text>
</comment>
<feature type="signal peptide" evidence="2">
    <location>
        <begin position="1"/>
        <end position="23"/>
    </location>
</feature>
<dbReference type="RefSeq" id="WP_111730362.1">
    <property type="nucleotide sequence ID" value="NZ_QHKO01000005.1"/>
</dbReference>